<keyword evidence="5" id="KW-0547">Nucleotide-binding</keyword>
<dbReference type="InterPro" id="IPR014001">
    <property type="entry name" value="Helicase_ATP-bd"/>
</dbReference>
<evidence type="ECO:0000313" key="16">
    <source>
        <dbReference type="EMBL" id="EAS06910.2"/>
    </source>
</evidence>
<dbReference type="InterPro" id="IPR018999">
    <property type="entry name" value="UPF1_CH/ZBD"/>
</dbReference>
<keyword evidence="10" id="KW-0067">ATP-binding</keyword>
<dbReference type="InterPro" id="IPR040812">
    <property type="entry name" value="UPF1_1B_dom"/>
</dbReference>
<dbReference type="CDD" id="cd21407">
    <property type="entry name" value="1B_UPF1-like"/>
    <property type="match status" value="1"/>
</dbReference>
<evidence type="ECO:0000259" key="14">
    <source>
        <dbReference type="PROSITE" id="PS51192"/>
    </source>
</evidence>
<evidence type="ECO:0000259" key="15">
    <source>
        <dbReference type="PROSITE" id="PS51997"/>
    </source>
</evidence>
<dbReference type="Gene3D" id="3.40.50.300">
    <property type="entry name" value="P-loop containing nucleotide triphosphate hydrolases"/>
    <property type="match status" value="2"/>
</dbReference>
<dbReference type="KEGG" id="tet:TTHERM_00726300"/>
<evidence type="ECO:0000256" key="12">
    <source>
        <dbReference type="PROSITE-ProRule" id="PRU01341"/>
    </source>
</evidence>
<accession>Q24GG1</accession>
<feature type="compositionally biased region" description="Polar residues" evidence="13">
    <location>
        <begin position="26"/>
        <end position="37"/>
    </location>
</feature>
<feature type="region of interest" description="Disordered" evidence="13">
    <location>
        <begin position="967"/>
        <end position="1061"/>
    </location>
</feature>
<feature type="domain" description="Upf1" evidence="15">
    <location>
        <begin position="48"/>
        <end position="209"/>
    </location>
</feature>
<dbReference type="eggNOG" id="KOG1802">
    <property type="taxonomic scope" value="Eukaryota"/>
</dbReference>
<evidence type="ECO:0000256" key="4">
    <source>
        <dbReference type="ARBA" id="ARBA00022723"/>
    </source>
</evidence>
<dbReference type="InterPro" id="IPR027417">
    <property type="entry name" value="P-loop_NTPase"/>
</dbReference>
<evidence type="ECO:0000256" key="6">
    <source>
        <dbReference type="ARBA" id="ARBA00022771"/>
    </source>
</evidence>
<dbReference type="Gene3D" id="2.40.30.230">
    <property type="match status" value="1"/>
</dbReference>
<keyword evidence="4" id="KW-0479">Metal-binding</keyword>
<dbReference type="PROSITE" id="PS51997">
    <property type="entry name" value="UPF1_CH_RICH"/>
    <property type="match status" value="1"/>
</dbReference>
<feature type="compositionally biased region" description="Acidic residues" evidence="13">
    <location>
        <begin position="14"/>
        <end position="24"/>
    </location>
</feature>
<evidence type="ECO:0000256" key="7">
    <source>
        <dbReference type="ARBA" id="ARBA00022801"/>
    </source>
</evidence>
<dbReference type="GO" id="GO:0003724">
    <property type="term" value="F:RNA helicase activity"/>
    <property type="evidence" value="ECO:0007669"/>
    <property type="project" value="InterPro"/>
</dbReference>
<dbReference type="PANTHER" id="PTHR10887:SF364">
    <property type="entry name" value="REGULATOR OF NONSENSE TRANSCRIPTS 1"/>
    <property type="match status" value="1"/>
</dbReference>
<dbReference type="STRING" id="312017.Q24GG1"/>
<comment type="catalytic activity">
    <reaction evidence="11">
        <text>ATP + H2O = ADP + phosphate + H(+)</text>
        <dbReference type="Rhea" id="RHEA:13065"/>
        <dbReference type="ChEBI" id="CHEBI:15377"/>
        <dbReference type="ChEBI" id="CHEBI:15378"/>
        <dbReference type="ChEBI" id="CHEBI:30616"/>
        <dbReference type="ChEBI" id="CHEBI:43474"/>
        <dbReference type="ChEBI" id="CHEBI:456216"/>
        <dbReference type="EC" id="3.6.4.12"/>
    </reaction>
    <physiologicalReaction direction="left-to-right" evidence="11">
        <dbReference type="Rhea" id="RHEA:13066"/>
    </physiologicalReaction>
</comment>
<dbReference type="SMART" id="SM00382">
    <property type="entry name" value="AAA"/>
    <property type="match status" value="1"/>
</dbReference>
<feature type="region of interest" description="Disordered" evidence="13">
    <location>
        <begin position="1"/>
        <end position="40"/>
    </location>
</feature>
<dbReference type="Gene3D" id="6.10.140.1240">
    <property type="match status" value="1"/>
</dbReference>
<evidence type="ECO:0000313" key="17">
    <source>
        <dbReference type="Proteomes" id="UP000009168"/>
    </source>
</evidence>
<dbReference type="PROSITE" id="PS51192">
    <property type="entry name" value="HELICASE_ATP_BIND_1"/>
    <property type="match status" value="1"/>
</dbReference>
<gene>
    <name evidence="16" type="ORF">TTHERM_00726300</name>
</gene>
<name>Q24GG1_TETTS</name>
<evidence type="ECO:0000256" key="10">
    <source>
        <dbReference type="ARBA" id="ARBA00022840"/>
    </source>
</evidence>
<organism evidence="16 17">
    <name type="scientific">Tetrahymena thermophila (strain SB210)</name>
    <dbReference type="NCBI Taxonomy" id="312017"/>
    <lineage>
        <taxon>Eukaryota</taxon>
        <taxon>Sar</taxon>
        <taxon>Alveolata</taxon>
        <taxon>Ciliophora</taxon>
        <taxon>Intramacronucleata</taxon>
        <taxon>Oligohymenophorea</taxon>
        <taxon>Hymenostomatida</taxon>
        <taxon>Tetrahymenina</taxon>
        <taxon>Tetrahymenidae</taxon>
        <taxon>Tetrahymena</taxon>
    </lineage>
</organism>
<proteinExistence type="inferred from homology"/>
<dbReference type="CDD" id="cd18039">
    <property type="entry name" value="DEXXQc_UPF1"/>
    <property type="match status" value="1"/>
</dbReference>
<dbReference type="InterPro" id="IPR041677">
    <property type="entry name" value="DNA2/NAM7_AAA_11"/>
</dbReference>
<dbReference type="AlphaFoldDB" id="Q24GG1"/>
<dbReference type="SMART" id="SM00487">
    <property type="entry name" value="DEXDc"/>
    <property type="match status" value="1"/>
</dbReference>
<evidence type="ECO:0000256" key="3">
    <source>
        <dbReference type="ARBA" id="ARBA00022490"/>
    </source>
</evidence>
<feature type="compositionally biased region" description="Acidic residues" evidence="13">
    <location>
        <begin position="1005"/>
        <end position="1018"/>
    </location>
</feature>
<keyword evidence="6" id="KW-0863">Zinc-finger</keyword>
<evidence type="ECO:0000256" key="11">
    <source>
        <dbReference type="ARBA" id="ARBA00048432"/>
    </source>
</evidence>
<dbReference type="Proteomes" id="UP000009168">
    <property type="component" value="Unassembled WGS sequence"/>
</dbReference>
<comment type="subcellular location">
    <subcellularLocation>
        <location evidence="1">Cytoplasm</location>
    </subcellularLocation>
</comment>
<evidence type="ECO:0000256" key="8">
    <source>
        <dbReference type="ARBA" id="ARBA00022806"/>
    </source>
</evidence>
<dbReference type="FunFam" id="3.40.50.300:FF:000097">
    <property type="entry name" value="Regulator of nonsense transcripts 1"/>
    <property type="match status" value="1"/>
</dbReference>
<dbReference type="EMBL" id="GG662257">
    <property type="protein sequence ID" value="EAS06910.2"/>
    <property type="molecule type" value="Genomic_DNA"/>
</dbReference>
<dbReference type="FunCoup" id="Q24GG1">
    <property type="interactions" value="583"/>
</dbReference>
<dbReference type="Pfam" id="PF09416">
    <property type="entry name" value="UPF1_Zn_bind"/>
    <property type="match status" value="1"/>
</dbReference>
<dbReference type="CDD" id="cd21400">
    <property type="entry name" value="ZBD_UPF1-like"/>
    <property type="match status" value="1"/>
</dbReference>
<evidence type="ECO:0000256" key="9">
    <source>
        <dbReference type="ARBA" id="ARBA00022833"/>
    </source>
</evidence>
<evidence type="ECO:0000256" key="13">
    <source>
        <dbReference type="SAM" id="MobiDB-lite"/>
    </source>
</evidence>
<dbReference type="CDD" id="cd18808">
    <property type="entry name" value="SF1_C_Upf1"/>
    <property type="match status" value="1"/>
</dbReference>
<dbReference type="GO" id="GO:0000184">
    <property type="term" value="P:nuclear-transcribed mRNA catabolic process, nonsense-mediated decay"/>
    <property type="evidence" value="ECO:0007669"/>
    <property type="project" value="InterPro"/>
</dbReference>
<dbReference type="OrthoDB" id="6513042at2759"/>
<dbReference type="GO" id="GO:0003723">
    <property type="term" value="F:RNA binding"/>
    <property type="evidence" value="ECO:0007669"/>
    <property type="project" value="InterPro"/>
</dbReference>
<keyword evidence="17" id="KW-1185">Reference proteome</keyword>
<dbReference type="Pfam" id="PF13087">
    <property type="entry name" value="AAA_12"/>
    <property type="match status" value="1"/>
</dbReference>
<dbReference type="Pfam" id="PF13086">
    <property type="entry name" value="AAA_11"/>
    <property type="match status" value="1"/>
</dbReference>
<dbReference type="HOGENOM" id="CLU_001666_4_4_1"/>
<dbReference type="Pfam" id="PF18141">
    <property type="entry name" value="UPF1_1B_dom"/>
    <property type="match status" value="1"/>
</dbReference>
<dbReference type="InterPro" id="IPR003593">
    <property type="entry name" value="AAA+_ATPase"/>
</dbReference>
<dbReference type="Pfam" id="PF04851">
    <property type="entry name" value="ResIII"/>
    <property type="match status" value="1"/>
</dbReference>
<protein>
    <submittedName>
        <fullName evidence="16">Phage head-tail adaptor family protein, putative</fullName>
    </submittedName>
</protein>
<dbReference type="InterPro" id="IPR047187">
    <property type="entry name" value="SF1_C_Upf1"/>
</dbReference>
<keyword evidence="9" id="KW-0862">Zinc</keyword>
<dbReference type="PANTHER" id="PTHR10887">
    <property type="entry name" value="DNA2/NAM7 HELICASE FAMILY"/>
    <property type="match status" value="1"/>
</dbReference>
<dbReference type="InterPro" id="IPR006935">
    <property type="entry name" value="Helicase/UvrB_N"/>
</dbReference>
<dbReference type="GO" id="GO:0003677">
    <property type="term" value="F:DNA binding"/>
    <property type="evidence" value="ECO:0007669"/>
    <property type="project" value="InterPro"/>
</dbReference>
<comment type="caution">
    <text evidence="12">Lacks conserved residue(s) required for the propagation of feature annotation.</text>
</comment>
<dbReference type="GO" id="GO:0005524">
    <property type="term" value="F:ATP binding"/>
    <property type="evidence" value="ECO:0007669"/>
    <property type="project" value="UniProtKB-KW"/>
</dbReference>
<dbReference type="GO" id="GO:0016787">
    <property type="term" value="F:hydrolase activity"/>
    <property type="evidence" value="ECO:0007669"/>
    <property type="project" value="UniProtKB-KW"/>
</dbReference>
<sequence length="1081" mass="124647">MSQNKQKRKVDSSSEGEESEDDSTEQNQDNESTQQGGENEDEVFDIDFKNLPSHACEYCGVHNKNSVIKCLNKDCNKWFCNGKQQGQGASHIIMHLVKSKHKEIQVHPENQNSDTTIECYICENKNIYLLGLVHLKNQEDQGLIICRQPCLNLKKYNEMQWEIEKWNPLIDEKMIVSWLASPPSAKQMEKGFKVSQKQIYEYEEQIKTNPNFKLAQGAAQSQVKKLKPVLLRYKTGKQYFQTFYNLIEAEANYDKALKENLHYNSITVKWDISLKSRKVAQFVLPQGEDNEFNLLSGSELKITYKKNKKDEEWSAKGTITKVGNNDEVFVELSHNVKDTPPSGKGYTIEFVWKHTAVKRIKKGIKKFWQDEKCISSFLYFQILGHQNEEQQTPTLDIQLPKHYSLPKMPELNYYQVEAVKKALQQPLCLIQGPPGTGKTFTSTAIIYHLVKNIQKSGQRGQVLVCAPSNIVVDQLAERIHQAGIKVVRMCSRSREMISSSVEFLTLHNQVRSLDFDEYKEMQKLLELKEDQGELDHDDEDKYYSLKRQGEKEILRNAEVICSTCISSADPRLKDIRFKHVLIDEATQAIEPECLLPMLKGAKHVILVGDHRQLGPVVTCRDTAKAGLNKSLFERMVSMGIRPIRLQVQYRMHPDLSIFPSNTFYEGTLQNGVTFNDRQFHGEFPWPNKNKPLMFLNSCGVEEISSSGTSYLNRQETALIEDIVFRLIKAKVKPEQIGIITPYKGQRFYIGDYLSKNGRLNHVLYRQIEIASVDGFQGREKDYIIISCVRSNECQGIGFLTDPRRLNVAITRARYGLIIVGNAKVLARDNLWNNLLNHMKENKVLVDGTLNDLRQCTLKFRQPQKYVPERSEFQDNNNDNDDARSTVSYKIDNINNFDLELPIGFGFRNSEFGFNKMPQTEQFRKIQKDQTLNMVKNYGTQLYNNQNNQEIFFFGQDREQNYYDIPSQQKNNVQPNQFRNNGGFTNLNPNSNNQNDFNGRNRDDYNNQDEQAEDQEDDNYTNGGDEIYTEKQNDYNNPIIQKSQPKDNSQNSKSTSFGGIGTFSIGAQKYSQFDLDLPDEFK</sequence>
<reference evidence="17" key="1">
    <citation type="journal article" date="2006" name="PLoS Biol.">
        <title>Macronuclear genome sequence of the ciliate Tetrahymena thermophila, a model eukaryote.</title>
        <authorList>
            <person name="Eisen J.A."/>
            <person name="Coyne R.S."/>
            <person name="Wu M."/>
            <person name="Wu D."/>
            <person name="Thiagarajan M."/>
            <person name="Wortman J.R."/>
            <person name="Badger J.H."/>
            <person name="Ren Q."/>
            <person name="Amedeo P."/>
            <person name="Jones K.M."/>
            <person name="Tallon L.J."/>
            <person name="Delcher A.L."/>
            <person name="Salzberg S.L."/>
            <person name="Silva J.C."/>
            <person name="Haas B.J."/>
            <person name="Majoros W.H."/>
            <person name="Farzad M."/>
            <person name="Carlton J.M."/>
            <person name="Smith R.K. Jr."/>
            <person name="Garg J."/>
            <person name="Pearlman R.E."/>
            <person name="Karrer K.M."/>
            <person name="Sun L."/>
            <person name="Manning G."/>
            <person name="Elde N.C."/>
            <person name="Turkewitz A.P."/>
            <person name="Asai D.J."/>
            <person name="Wilkes D.E."/>
            <person name="Wang Y."/>
            <person name="Cai H."/>
            <person name="Collins K."/>
            <person name="Stewart B.A."/>
            <person name="Lee S.R."/>
            <person name="Wilamowska K."/>
            <person name="Weinberg Z."/>
            <person name="Ruzzo W.L."/>
            <person name="Wloga D."/>
            <person name="Gaertig J."/>
            <person name="Frankel J."/>
            <person name="Tsao C.-C."/>
            <person name="Gorovsky M.A."/>
            <person name="Keeling P.J."/>
            <person name="Waller R.F."/>
            <person name="Patron N.J."/>
            <person name="Cherry J.M."/>
            <person name="Stover N.A."/>
            <person name="Krieger C.J."/>
            <person name="del Toro C."/>
            <person name="Ryder H.F."/>
            <person name="Williamson S.C."/>
            <person name="Barbeau R.A."/>
            <person name="Hamilton E.P."/>
            <person name="Orias E."/>
        </authorList>
    </citation>
    <scope>NUCLEOTIDE SEQUENCE [LARGE SCALE GENOMIC DNA]</scope>
    <source>
        <strain evidence="17">SB210</strain>
    </source>
</reference>
<dbReference type="GO" id="GO:0008270">
    <property type="term" value="F:zinc ion binding"/>
    <property type="evidence" value="ECO:0007669"/>
    <property type="project" value="UniProtKB-KW"/>
</dbReference>
<evidence type="ECO:0000256" key="5">
    <source>
        <dbReference type="ARBA" id="ARBA00022741"/>
    </source>
</evidence>
<keyword evidence="7" id="KW-0378">Hydrolase</keyword>
<dbReference type="GO" id="GO:0003678">
    <property type="term" value="F:DNA helicase activity"/>
    <property type="evidence" value="ECO:0007669"/>
    <property type="project" value="UniProtKB-EC"/>
</dbReference>
<comment type="similarity">
    <text evidence="2">Belongs to the DNA2/NAM7 helicase family.</text>
</comment>
<dbReference type="SUPFAM" id="SSF52540">
    <property type="entry name" value="P-loop containing nucleoside triphosphate hydrolases"/>
    <property type="match status" value="1"/>
</dbReference>
<evidence type="ECO:0000256" key="1">
    <source>
        <dbReference type="ARBA" id="ARBA00004496"/>
    </source>
</evidence>
<dbReference type="RefSeq" id="XP_001027152.2">
    <property type="nucleotide sequence ID" value="XM_001027152.3"/>
</dbReference>
<dbReference type="InterPro" id="IPR045055">
    <property type="entry name" value="DNA2/NAM7-like"/>
</dbReference>
<evidence type="ECO:0000256" key="2">
    <source>
        <dbReference type="ARBA" id="ARBA00007913"/>
    </source>
</evidence>
<dbReference type="GeneID" id="7838624"/>
<dbReference type="InParanoid" id="Q24GG1"/>
<feature type="compositionally biased region" description="Polar residues" evidence="13">
    <location>
        <begin position="1033"/>
        <end position="1056"/>
    </location>
</feature>
<keyword evidence="8" id="KW-0347">Helicase</keyword>
<dbReference type="InterPro" id="IPR041679">
    <property type="entry name" value="DNA2/NAM7-like_C"/>
</dbReference>
<keyword evidence="3" id="KW-0963">Cytoplasm</keyword>
<feature type="compositionally biased region" description="Polar residues" evidence="13">
    <location>
        <begin position="967"/>
        <end position="997"/>
    </location>
</feature>
<feature type="domain" description="Helicase ATP-binding" evidence="14">
    <location>
        <begin position="419"/>
        <end position="525"/>
    </location>
</feature>
<dbReference type="GO" id="GO:0005737">
    <property type="term" value="C:cytoplasm"/>
    <property type="evidence" value="ECO:0007669"/>
    <property type="project" value="UniProtKB-SubCell"/>
</dbReference>